<dbReference type="InterPro" id="IPR015389">
    <property type="entry name" value="PD-C2-AF1"/>
</dbReference>
<comment type="caution">
    <text evidence="1">The sequence shown here is derived from an EMBL/GenBank/DDBJ whole genome shotgun (WGS) entry which is preliminary data.</text>
</comment>
<dbReference type="Proteomes" id="UP000812440">
    <property type="component" value="Chromosome 7"/>
</dbReference>
<dbReference type="AlphaFoldDB" id="A0A8T2IRV5"/>
<proteinExistence type="predicted"/>
<dbReference type="OrthoDB" id="194358at2759"/>
<gene>
    <name evidence="1" type="ORF">GDO86_012754</name>
</gene>
<sequence>MDITTSALPVHDEGTLYTSWISQPTPATFQPLTQWTTCPEYISHETVSCQYTGDMYVQPMCQGYTVVGPPSVLTYTPQPLLTNFATRSASTGVTTQIEYTDQPAPVTYFPWAQQISTFPSSTHTIPYQSSPNAFQGTQFVPIPIPLSESAQPETDDPRLVTNSMPIEKLLQEEDNDSYMLSHSLSIEGL</sequence>
<evidence type="ECO:0000313" key="1">
    <source>
        <dbReference type="EMBL" id="KAG8434493.1"/>
    </source>
</evidence>
<dbReference type="EMBL" id="JAACNH010000008">
    <property type="protein sequence ID" value="KAG8434493.1"/>
    <property type="molecule type" value="Genomic_DNA"/>
</dbReference>
<dbReference type="Pfam" id="PF09310">
    <property type="entry name" value="PD-C2-AF1"/>
    <property type="match status" value="1"/>
</dbReference>
<evidence type="ECO:0008006" key="3">
    <source>
        <dbReference type="Google" id="ProtNLM"/>
    </source>
</evidence>
<name>A0A8T2IRV5_9PIPI</name>
<accession>A0A8T2IRV5</accession>
<keyword evidence="2" id="KW-1185">Reference proteome</keyword>
<reference evidence="1" key="1">
    <citation type="thesis" date="2020" institute="ProQuest LLC" country="789 East Eisenhower Parkway, Ann Arbor, MI, USA">
        <title>Comparative Genomics and Chromosome Evolution.</title>
        <authorList>
            <person name="Mudd A.B."/>
        </authorList>
    </citation>
    <scope>NUCLEOTIDE SEQUENCE</scope>
    <source>
        <strain evidence="1">Female2</strain>
        <tissue evidence="1">Blood</tissue>
    </source>
</reference>
<organism evidence="1 2">
    <name type="scientific">Hymenochirus boettgeri</name>
    <name type="common">Congo dwarf clawed frog</name>
    <dbReference type="NCBI Taxonomy" id="247094"/>
    <lineage>
        <taxon>Eukaryota</taxon>
        <taxon>Metazoa</taxon>
        <taxon>Chordata</taxon>
        <taxon>Craniata</taxon>
        <taxon>Vertebrata</taxon>
        <taxon>Euteleostomi</taxon>
        <taxon>Amphibia</taxon>
        <taxon>Batrachia</taxon>
        <taxon>Anura</taxon>
        <taxon>Pipoidea</taxon>
        <taxon>Pipidae</taxon>
        <taxon>Pipinae</taxon>
        <taxon>Hymenochirus</taxon>
    </lineage>
</organism>
<protein>
    <recommendedName>
        <fullName evidence="3">POU class 2 homeobox associating factor 1</fullName>
    </recommendedName>
</protein>
<evidence type="ECO:0000313" key="2">
    <source>
        <dbReference type="Proteomes" id="UP000812440"/>
    </source>
</evidence>